<dbReference type="AlphaFoldDB" id="E6SEU0"/>
<reference evidence="1 2" key="1">
    <citation type="journal article" date="2010" name="Stand. Genomic Sci.">
        <title>Complete genome sequence of Intrasporangium calvum type strain (7 KIP).</title>
        <authorList>
            <person name="Del Rio T.G."/>
            <person name="Chertkov O."/>
            <person name="Yasawong M."/>
            <person name="Lucas S."/>
            <person name="Deshpande S."/>
            <person name="Cheng J.F."/>
            <person name="Detter C."/>
            <person name="Tapia R."/>
            <person name="Han C."/>
            <person name="Goodwin L."/>
            <person name="Pitluck S."/>
            <person name="Liolios K."/>
            <person name="Ivanova N."/>
            <person name="Mavromatis K."/>
            <person name="Pati A."/>
            <person name="Chen A."/>
            <person name="Palaniappan K."/>
            <person name="Land M."/>
            <person name="Hauser L."/>
            <person name="Chang Y.J."/>
            <person name="Jeffries C.D."/>
            <person name="Rohde M."/>
            <person name="Pukall R."/>
            <person name="Sikorski J."/>
            <person name="Goker M."/>
            <person name="Woyke T."/>
            <person name="Bristow J."/>
            <person name="Eisen J.A."/>
            <person name="Markowitz V."/>
            <person name="Hugenholtz P."/>
            <person name="Kyrpides N.C."/>
            <person name="Klenk H.P."/>
            <person name="Lapidus A."/>
        </authorList>
    </citation>
    <scope>NUCLEOTIDE SEQUENCE [LARGE SCALE GENOMIC DNA]</scope>
    <source>
        <strain evidence="2">ATCC 23552 / DSM 43043 / JCM 3097 / NBRC 12989 / 7 KIP</strain>
    </source>
</reference>
<dbReference type="EMBL" id="CP002343">
    <property type="protein sequence ID" value="ADU47697.1"/>
    <property type="molecule type" value="Genomic_DNA"/>
</dbReference>
<dbReference type="eggNOG" id="COG0433">
    <property type="taxonomic scope" value="Bacteria"/>
</dbReference>
<gene>
    <name evidence="1" type="ordered locus">Intca_1179</name>
</gene>
<dbReference type="Proteomes" id="UP000008914">
    <property type="component" value="Chromosome"/>
</dbReference>
<keyword evidence="2" id="KW-1185">Reference proteome</keyword>
<proteinExistence type="predicted"/>
<evidence type="ECO:0008006" key="3">
    <source>
        <dbReference type="Google" id="ProtNLM"/>
    </source>
</evidence>
<dbReference type="OrthoDB" id="4793383at2"/>
<accession>E6SEU0</accession>
<dbReference type="KEGG" id="ica:Intca_1179"/>
<protein>
    <recommendedName>
        <fullName evidence="3">HPr kinase</fullName>
    </recommendedName>
</protein>
<organism evidence="1 2">
    <name type="scientific">Intrasporangium calvum (strain ATCC 23552 / DSM 43043 / JCM 3097 / NBRC 12989 / NCIMB 10167 / NRRL B-3866 / 7 KIP)</name>
    <dbReference type="NCBI Taxonomy" id="710696"/>
    <lineage>
        <taxon>Bacteria</taxon>
        <taxon>Bacillati</taxon>
        <taxon>Actinomycetota</taxon>
        <taxon>Actinomycetes</taxon>
        <taxon>Micrococcales</taxon>
        <taxon>Intrasporangiaceae</taxon>
        <taxon>Intrasporangium</taxon>
    </lineage>
</organism>
<name>E6SEU0_INTC7</name>
<dbReference type="RefSeq" id="WP_013492013.1">
    <property type="nucleotide sequence ID" value="NC_014830.1"/>
</dbReference>
<evidence type="ECO:0000313" key="1">
    <source>
        <dbReference type="EMBL" id="ADU47697.1"/>
    </source>
</evidence>
<sequence>MPTVPSPRAHPGPTASPAVADEVVDLHALGAHLALDLSGLPVEVAAAFRRAWQHCLDPRAGGADPAEEVGAGAFVVAERFGEALPPGDEDAPARMLMRATQGITKALIAAQAGRVLMLHAGALCDPTTGAAVVFVAPGGTGKTTLSRTFGTSLAYLTDETVAVTADGRILPYRKPLSIRRDPHRGLKDEVPAAQLGLLAPRAEPWVAGVVVIRRDPAMVGVAVEPMDVLDAIVTLAPETSSLPLLARPLNRLAELGEATGGFRLLRYAEAADLEPVIREITGRAR</sequence>
<dbReference type="STRING" id="710696.Intca_1179"/>
<dbReference type="HOGENOM" id="CLU_050209_0_0_11"/>
<evidence type="ECO:0000313" key="2">
    <source>
        <dbReference type="Proteomes" id="UP000008914"/>
    </source>
</evidence>